<dbReference type="AlphaFoldDB" id="A0A125K400"/>
<dbReference type="SUPFAM" id="SSF81273">
    <property type="entry name" value="H-NS histone-like proteins"/>
    <property type="match status" value="1"/>
</dbReference>
<dbReference type="GO" id="GO:0009295">
    <property type="term" value="C:nucleoid"/>
    <property type="evidence" value="ECO:0007669"/>
    <property type="project" value="UniProtKB-SubCell"/>
</dbReference>
<reference evidence="8 9" key="1">
    <citation type="submission" date="2015-11" db="EMBL/GenBank/DDBJ databases">
        <title>Expanding the genomic diversity of Burkholderia species for the development of highly accurate diagnostics.</title>
        <authorList>
            <person name="Sahl J."/>
            <person name="Keim P."/>
            <person name="Wagner D."/>
        </authorList>
    </citation>
    <scope>NUCLEOTIDE SEQUENCE [LARGE SCALE GENOMIC DNA]</scope>
    <source>
        <strain evidence="8 9">MSMB793WGS</strain>
    </source>
</reference>
<gene>
    <name evidence="8" type="ORF">WT83_27585</name>
</gene>
<accession>A0A125K400</accession>
<feature type="region of interest" description="Disordered" evidence="6">
    <location>
        <begin position="57"/>
        <end position="83"/>
    </location>
</feature>
<dbReference type="GO" id="GO:0003677">
    <property type="term" value="F:DNA binding"/>
    <property type="evidence" value="ECO:0007669"/>
    <property type="project" value="UniProtKB-KW"/>
</dbReference>
<proteinExistence type="inferred from homology"/>
<dbReference type="RefSeq" id="WP_060348529.1">
    <property type="nucleotide sequence ID" value="NZ_LPLZ01000079.1"/>
</dbReference>
<dbReference type="PANTHER" id="PTHR38097:SF2">
    <property type="entry name" value="DNA-BINDING PROTEIN STPA"/>
    <property type="match status" value="1"/>
</dbReference>
<sequence length="103" mass="11534">MTGKKRSYSEVKAQIDALQAEAETLRAEELQTVIADIRTKVAEYGITEQDIFARKRSAKAHNTAPSVPKYRDPKTGATWSGKGRAPAWITNIRNRDRFLIDAS</sequence>
<dbReference type="Gene3D" id="4.10.430.30">
    <property type="match status" value="1"/>
</dbReference>
<dbReference type="Pfam" id="PF00816">
    <property type="entry name" value="Histone_HNS"/>
    <property type="match status" value="1"/>
</dbReference>
<feature type="domain" description="DNA-binding protein H-NS-like C-terminal" evidence="7">
    <location>
        <begin position="60"/>
        <end position="100"/>
    </location>
</feature>
<name>A0A125K400_9BURK</name>
<dbReference type="InterPro" id="IPR027444">
    <property type="entry name" value="H-NS_C_dom"/>
</dbReference>
<keyword evidence="3" id="KW-0963">Cytoplasm</keyword>
<dbReference type="PANTHER" id="PTHR38097">
    <property type="match status" value="1"/>
</dbReference>
<evidence type="ECO:0000313" key="9">
    <source>
        <dbReference type="Proteomes" id="UP000068016"/>
    </source>
</evidence>
<dbReference type="Proteomes" id="UP000068016">
    <property type="component" value="Unassembled WGS sequence"/>
</dbReference>
<feature type="coiled-coil region" evidence="5">
    <location>
        <begin position="1"/>
        <end position="28"/>
    </location>
</feature>
<comment type="caution">
    <text evidence="8">The sequence shown here is derived from an EMBL/GenBank/DDBJ whole genome shotgun (WGS) entry which is preliminary data.</text>
</comment>
<comment type="subcellular location">
    <subcellularLocation>
        <location evidence="1">Cytoplasm</location>
        <location evidence="1">Nucleoid</location>
    </subcellularLocation>
</comment>
<evidence type="ECO:0000256" key="2">
    <source>
        <dbReference type="ARBA" id="ARBA00010610"/>
    </source>
</evidence>
<evidence type="ECO:0000256" key="1">
    <source>
        <dbReference type="ARBA" id="ARBA00004453"/>
    </source>
</evidence>
<evidence type="ECO:0000259" key="7">
    <source>
        <dbReference type="SMART" id="SM00528"/>
    </source>
</evidence>
<comment type="similarity">
    <text evidence="2">Belongs to the histone-like protein H-NS family.</text>
</comment>
<dbReference type="SMART" id="SM00528">
    <property type="entry name" value="HNS"/>
    <property type="match status" value="1"/>
</dbReference>
<evidence type="ECO:0000313" key="8">
    <source>
        <dbReference type="EMBL" id="KWN05882.1"/>
    </source>
</evidence>
<keyword evidence="5" id="KW-0175">Coiled coil</keyword>
<dbReference type="EMBL" id="LPLZ01000079">
    <property type="protein sequence ID" value="KWN05882.1"/>
    <property type="molecule type" value="Genomic_DNA"/>
</dbReference>
<evidence type="ECO:0000256" key="6">
    <source>
        <dbReference type="SAM" id="MobiDB-lite"/>
    </source>
</evidence>
<evidence type="ECO:0000256" key="4">
    <source>
        <dbReference type="ARBA" id="ARBA00023125"/>
    </source>
</evidence>
<keyword evidence="4" id="KW-0238">DNA-binding</keyword>
<organism evidence="8 9">
    <name type="scientific">Burkholderia territorii</name>
    <dbReference type="NCBI Taxonomy" id="1503055"/>
    <lineage>
        <taxon>Bacteria</taxon>
        <taxon>Pseudomonadati</taxon>
        <taxon>Pseudomonadota</taxon>
        <taxon>Betaproteobacteria</taxon>
        <taxon>Burkholderiales</taxon>
        <taxon>Burkholderiaceae</taxon>
        <taxon>Burkholderia</taxon>
        <taxon>Burkholderia cepacia complex</taxon>
    </lineage>
</organism>
<evidence type="ECO:0000256" key="3">
    <source>
        <dbReference type="ARBA" id="ARBA00022490"/>
    </source>
</evidence>
<evidence type="ECO:0000256" key="5">
    <source>
        <dbReference type="SAM" id="Coils"/>
    </source>
</evidence>
<protein>
    <recommendedName>
        <fullName evidence="7">DNA-binding protein H-NS-like C-terminal domain-containing protein</fullName>
    </recommendedName>
</protein>